<evidence type="ECO:0000313" key="1">
    <source>
        <dbReference type="EMBL" id="RCH78216.1"/>
    </source>
</evidence>
<keyword evidence="2" id="KW-1185">Reference proteome</keyword>
<gene>
    <name evidence="1" type="ORF">CU097_002387</name>
</gene>
<dbReference type="EMBL" id="PJQL01005340">
    <property type="protein sequence ID" value="RCH78216.1"/>
    <property type="molecule type" value="Genomic_DNA"/>
</dbReference>
<protein>
    <submittedName>
        <fullName evidence="1">Uncharacterized protein</fullName>
    </submittedName>
</protein>
<feature type="non-terminal residue" evidence="1">
    <location>
        <position position="1"/>
    </location>
</feature>
<dbReference type="Proteomes" id="UP000252139">
    <property type="component" value="Unassembled WGS sequence"/>
</dbReference>
<accession>A0A367IKQ6</accession>
<evidence type="ECO:0000313" key="2">
    <source>
        <dbReference type="Proteomes" id="UP000252139"/>
    </source>
</evidence>
<proteinExistence type="predicted"/>
<name>A0A367IKQ6_RHIAZ</name>
<sequence length="62" mass="7452">LLSIVCCSHKSYSTNIWRNNMVLFTERRTHISIRLSLYILYHDHHDSHQLIPQLFDSSQRIL</sequence>
<comment type="caution">
    <text evidence="1">The sequence shown here is derived from an EMBL/GenBank/DDBJ whole genome shotgun (WGS) entry which is preliminary data.</text>
</comment>
<feature type="non-terminal residue" evidence="1">
    <location>
        <position position="62"/>
    </location>
</feature>
<reference evidence="1 2" key="1">
    <citation type="journal article" date="2018" name="G3 (Bethesda)">
        <title>Phylogenetic and Phylogenomic Definition of Rhizopus Species.</title>
        <authorList>
            <person name="Gryganskyi A.P."/>
            <person name="Golan J."/>
            <person name="Dolatabadi S."/>
            <person name="Mondo S."/>
            <person name="Robb S."/>
            <person name="Idnurm A."/>
            <person name="Muszewska A."/>
            <person name="Steczkiewicz K."/>
            <person name="Masonjones S."/>
            <person name="Liao H.L."/>
            <person name="Gajdeczka M.T."/>
            <person name="Anike F."/>
            <person name="Vuek A."/>
            <person name="Anishchenko I.M."/>
            <person name="Voigt K."/>
            <person name="de Hoog G.S."/>
            <person name="Smith M.E."/>
            <person name="Heitman J."/>
            <person name="Vilgalys R."/>
            <person name="Stajich J.E."/>
        </authorList>
    </citation>
    <scope>NUCLEOTIDE SEQUENCE [LARGE SCALE GENOMIC DNA]</scope>
    <source>
        <strain evidence="1 2">CBS 357.93</strain>
    </source>
</reference>
<organism evidence="1 2">
    <name type="scientific">Rhizopus azygosporus</name>
    <name type="common">Rhizopus microsporus var. azygosporus</name>
    <dbReference type="NCBI Taxonomy" id="86630"/>
    <lineage>
        <taxon>Eukaryota</taxon>
        <taxon>Fungi</taxon>
        <taxon>Fungi incertae sedis</taxon>
        <taxon>Mucoromycota</taxon>
        <taxon>Mucoromycotina</taxon>
        <taxon>Mucoromycetes</taxon>
        <taxon>Mucorales</taxon>
        <taxon>Mucorineae</taxon>
        <taxon>Rhizopodaceae</taxon>
        <taxon>Rhizopus</taxon>
    </lineage>
</organism>
<dbReference type="AlphaFoldDB" id="A0A367IKQ6"/>